<dbReference type="InterPro" id="IPR036397">
    <property type="entry name" value="RNaseH_sf"/>
</dbReference>
<keyword evidence="2" id="KW-1185">Reference proteome</keyword>
<dbReference type="PANTHER" id="PTHR33939:SF1">
    <property type="entry name" value="DUF4371 DOMAIN-CONTAINING PROTEIN"/>
    <property type="match status" value="1"/>
</dbReference>
<evidence type="ECO:0000313" key="3">
    <source>
        <dbReference type="WBParaSite" id="Csp11.Scaffold629.g12186.t1"/>
    </source>
</evidence>
<dbReference type="Proteomes" id="UP000095282">
    <property type="component" value="Unplaced"/>
</dbReference>
<evidence type="ECO:0000256" key="1">
    <source>
        <dbReference type="SAM" id="MobiDB-lite"/>
    </source>
</evidence>
<dbReference type="PANTHER" id="PTHR33939">
    <property type="entry name" value="PROTEIN CBG22215"/>
    <property type="match status" value="1"/>
</dbReference>
<dbReference type="AlphaFoldDB" id="A0A1I7TVF6"/>
<name>A0A1I7TVF6_9PELO</name>
<accession>A0A1I7TVF6</accession>
<protein>
    <submittedName>
        <fullName evidence="3">DDE_3 domain-containing protein</fullName>
    </submittedName>
</protein>
<sequence>MVKDVLPCLPILDLHFQMSKKCHSVVFRLLGLPLQMGMAERRSWQHKNSTNYKRARMVDMDTPMAGPRQGKERGRRGIVIAVVTPDGILNDSAEFIVSGGKVEDQKTDYHRDMNANNYDLYMRRVLPLFKREADKRGKPAVFITDNASYHNKAIKKPPTSISCKADIKKFLDENNIPYYSGLTRPLLLKTAQNFIKQNGGRGAFTVYEIDEFAKSIGVRLLRLPQYHCFFAPIELVWSQMKNHLRREGKTSDKLEIVRNRTLSFLRQFPAEAARKLFDHTLKLECDIRECQREKDCVDEDEFNPLEMDEEGNLVEILPVVDSESEEDDIDVNEEQEYSLSEDSDEYF</sequence>
<proteinExistence type="predicted"/>
<dbReference type="WBParaSite" id="Csp11.Scaffold629.g12186.t1">
    <property type="protein sequence ID" value="Csp11.Scaffold629.g12186.t1"/>
    <property type="gene ID" value="Csp11.Scaffold629.g12186"/>
</dbReference>
<reference evidence="3" key="1">
    <citation type="submission" date="2016-11" db="UniProtKB">
        <authorList>
            <consortium name="WormBaseParasite"/>
        </authorList>
    </citation>
    <scope>IDENTIFICATION</scope>
</reference>
<evidence type="ECO:0000313" key="2">
    <source>
        <dbReference type="Proteomes" id="UP000095282"/>
    </source>
</evidence>
<dbReference type="eggNOG" id="ENOG502RZ9T">
    <property type="taxonomic scope" value="Eukaryota"/>
</dbReference>
<feature type="region of interest" description="Disordered" evidence="1">
    <location>
        <begin position="322"/>
        <end position="347"/>
    </location>
</feature>
<dbReference type="Gene3D" id="3.30.420.10">
    <property type="entry name" value="Ribonuclease H-like superfamily/Ribonuclease H"/>
    <property type="match status" value="1"/>
</dbReference>
<dbReference type="GO" id="GO:0003676">
    <property type="term" value="F:nucleic acid binding"/>
    <property type="evidence" value="ECO:0007669"/>
    <property type="project" value="InterPro"/>
</dbReference>
<organism evidence="2 3">
    <name type="scientific">Caenorhabditis tropicalis</name>
    <dbReference type="NCBI Taxonomy" id="1561998"/>
    <lineage>
        <taxon>Eukaryota</taxon>
        <taxon>Metazoa</taxon>
        <taxon>Ecdysozoa</taxon>
        <taxon>Nematoda</taxon>
        <taxon>Chromadorea</taxon>
        <taxon>Rhabditida</taxon>
        <taxon>Rhabditina</taxon>
        <taxon>Rhabditomorpha</taxon>
        <taxon>Rhabditoidea</taxon>
        <taxon>Rhabditidae</taxon>
        <taxon>Peloderinae</taxon>
        <taxon>Caenorhabditis</taxon>
    </lineage>
</organism>